<dbReference type="STRING" id="866536.Belba_0393"/>
<accession>I3Z1D6</accession>
<feature type="transmembrane region" description="Helical" evidence="1">
    <location>
        <begin position="7"/>
        <end position="24"/>
    </location>
</feature>
<gene>
    <name evidence="2" type="ordered locus">Belba_0393</name>
</gene>
<evidence type="ECO:0000313" key="2">
    <source>
        <dbReference type="EMBL" id="AFL83054.1"/>
    </source>
</evidence>
<dbReference type="PATRIC" id="fig|866536.3.peg.406"/>
<keyword evidence="1" id="KW-0472">Membrane</keyword>
<dbReference type="AlphaFoldDB" id="I3Z1D6"/>
<dbReference type="HOGENOM" id="CLU_012725_0_0_10"/>
<proteinExistence type="predicted"/>
<keyword evidence="1" id="KW-0812">Transmembrane</keyword>
<reference evidence="3" key="1">
    <citation type="submission" date="2012-06" db="EMBL/GenBank/DDBJ databases">
        <title>The complete genome of Belliella baltica DSM 15883.</title>
        <authorList>
            <person name="Lucas S."/>
            <person name="Copeland A."/>
            <person name="Lapidus A."/>
            <person name="Goodwin L."/>
            <person name="Pitluck S."/>
            <person name="Peters L."/>
            <person name="Mikhailova N."/>
            <person name="Davenport K."/>
            <person name="Kyrpides N."/>
            <person name="Mavromatis K."/>
            <person name="Pagani I."/>
            <person name="Ivanova N."/>
            <person name="Ovchinnikova G."/>
            <person name="Zeytun A."/>
            <person name="Detter J.C."/>
            <person name="Han C."/>
            <person name="Land M."/>
            <person name="Hauser L."/>
            <person name="Markowitz V."/>
            <person name="Cheng J.-F."/>
            <person name="Hugenholtz P."/>
            <person name="Woyke T."/>
            <person name="Wu D."/>
            <person name="Tindall B."/>
            <person name="Pomrenke H."/>
            <person name="Brambilla E."/>
            <person name="Klenk H.-P."/>
            <person name="Eisen J.A."/>
        </authorList>
    </citation>
    <scope>NUCLEOTIDE SEQUENCE [LARGE SCALE GENOMIC DNA]</scope>
    <source>
        <strain evidence="3">DSM 15883 / CIP 108006 / LMG 21964 / BA134</strain>
    </source>
</reference>
<evidence type="ECO:0000256" key="1">
    <source>
        <dbReference type="SAM" id="Phobius"/>
    </source>
</evidence>
<dbReference type="Proteomes" id="UP000006050">
    <property type="component" value="Chromosome"/>
</dbReference>
<name>I3Z1D6_BELBD</name>
<keyword evidence="1" id="KW-1133">Transmembrane helix</keyword>
<dbReference type="EMBL" id="CP003281">
    <property type="protein sequence ID" value="AFL83054.1"/>
    <property type="molecule type" value="Genomic_DNA"/>
</dbReference>
<sequence length="907" mass="103721">MPSFKQILIAILIIAFAIGGYFFYNSTLWNGEKNALEVVSEDAIFVFETEEPVMAWNQLVSQPIWTRLTEIPSVKNAERQLVSLDSLVGRSGNLDRSLKGNQLVVSLHPVGKEEFDFLFTLSFKNGSDQSFIESLEKNLPELSQITTRNYSAVPIYEFQSVNLNRILSYAKIGNIIVASYTSFLVEEAIRLFQNSSEENFKSANQELFKSLRKPSGLGVFRLSSKGLSKFFAGISRDENLNLIQQFSKNEISGNFEIFFSEGKFSLLGNTFFKNGEKYNFTPGDSDYKKLINFIPNRTAVLFQYNLRDSNMLGMLNNENFQGKATVNGEIEIKLLQKDFFKKLSGEMTFMIFETIANQDEDRILLIKTEELATQIDLLKEFNKGADSFSDGVIPIDYYQEKEIFVLNLEDFPAHLFNGKFLGFPQTYITSIDEMLVFANSSKSMKIFLDDINADNTWGKSLTQKRLSASLSENSGFNFVVNVPRIWNSLEEMSSPNWRVFFQKYAPQLRSLDILTLGIGDTEKENQTKIDILYSENPINAVSSVTLTENRVVQFRDNLIYGPQSIQNFNDRSFEFVVQDELNQVHLLSGEGEIVFSQTLEGSIISDIFQVDYYKNGKLQLLFATESRIYIIDRLGSFVSGYPLEIPDRKITHLNLVDYDDNRDYRFFVGTDQAELYILNKNGDVLDGWDPKRIESNLAVKPAHHRVAGVGDQMLALTENGRLYFFNRRGEAMLDSPIKLGDKQNSDYIIIERGSASSSRVVTVTQSGEIVNVNFQGEIAYRNQLMRPDPESQFFLIKDQKDDRFIYVVHEYNKITAMDSEYNVLFDYNIYAENLKFQLFSFGGDKNILVIVDPIQEFTYLFNLKGQLLNTLPISSKNKVEIKYSNSKNEYSVFATSANTFIEYKLPL</sequence>
<dbReference type="KEGG" id="bbd:Belba_0393"/>
<organism evidence="2 3">
    <name type="scientific">Belliella baltica (strain DSM 15883 / CIP 108006 / LMG 21964 / BA134)</name>
    <dbReference type="NCBI Taxonomy" id="866536"/>
    <lineage>
        <taxon>Bacteria</taxon>
        <taxon>Pseudomonadati</taxon>
        <taxon>Bacteroidota</taxon>
        <taxon>Cytophagia</taxon>
        <taxon>Cytophagales</taxon>
        <taxon>Cyclobacteriaceae</taxon>
        <taxon>Belliella</taxon>
    </lineage>
</organism>
<keyword evidence="3" id="KW-1185">Reference proteome</keyword>
<dbReference type="RefSeq" id="WP_014771068.1">
    <property type="nucleotide sequence ID" value="NC_018010.1"/>
</dbReference>
<dbReference type="eggNOG" id="COG1520">
    <property type="taxonomic scope" value="Bacteria"/>
</dbReference>
<evidence type="ECO:0000313" key="3">
    <source>
        <dbReference type="Proteomes" id="UP000006050"/>
    </source>
</evidence>
<protein>
    <submittedName>
        <fullName evidence="2">Uncharacterized protein</fullName>
    </submittedName>
</protein>